<dbReference type="GO" id="GO:0120029">
    <property type="term" value="P:proton export across plasma membrane"/>
    <property type="evidence" value="ECO:0007669"/>
    <property type="project" value="InterPro"/>
</dbReference>
<dbReference type="Gene3D" id="2.70.150.10">
    <property type="entry name" value="Calcium-transporting ATPase, cytoplasmic transduction domain A"/>
    <property type="match status" value="1"/>
</dbReference>
<evidence type="ECO:0000256" key="11">
    <source>
        <dbReference type="ARBA" id="ARBA00023136"/>
    </source>
</evidence>
<proteinExistence type="inferred from homology"/>
<dbReference type="GO" id="GO:0016020">
    <property type="term" value="C:membrane"/>
    <property type="evidence" value="ECO:0007669"/>
    <property type="project" value="UniProtKB-SubCell"/>
</dbReference>
<keyword evidence="4 12" id="KW-0812">Transmembrane</keyword>
<dbReference type="InterPro" id="IPR006534">
    <property type="entry name" value="P-type_ATPase_IIIA"/>
</dbReference>
<dbReference type="InterPro" id="IPR018303">
    <property type="entry name" value="ATPase_P-typ_P_site"/>
</dbReference>
<feature type="transmembrane region" description="Helical" evidence="12">
    <location>
        <begin position="749"/>
        <end position="773"/>
    </location>
</feature>
<dbReference type="InterPro" id="IPR023299">
    <property type="entry name" value="ATPase_P-typ_cyto_dom_N"/>
</dbReference>
<dbReference type="SMART" id="SM00831">
    <property type="entry name" value="Cation_ATPase_N"/>
    <property type="match status" value="1"/>
</dbReference>
<evidence type="ECO:0000256" key="2">
    <source>
        <dbReference type="ARBA" id="ARBA00008804"/>
    </source>
</evidence>
<keyword evidence="11 12" id="KW-0472">Membrane</keyword>
<dbReference type="FunFam" id="3.40.50.1000:FF:000211">
    <property type="entry name" value="Plasma membrane ATPase"/>
    <property type="match status" value="1"/>
</dbReference>
<feature type="transmembrane region" description="Helical" evidence="12">
    <location>
        <begin position="259"/>
        <end position="284"/>
    </location>
</feature>
<gene>
    <name evidence="14" type="ORF">COX41_01765</name>
</gene>
<dbReference type="InterPro" id="IPR004014">
    <property type="entry name" value="ATPase_P-typ_cation-transptr_N"/>
</dbReference>
<dbReference type="Proteomes" id="UP000231292">
    <property type="component" value="Unassembled WGS sequence"/>
</dbReference>
<dbReference type="PRINTS" id="PR00120">
    <property type="entry name" value="HATPASE"/>
</dbReference>
<evidence type="ECO:0000256" key="7">
    <source>
        <dbReference type="ARBA" id="ARBA00022840"/>
    </source>
</evidence>
<dbReference type="InterPro" id="IPR008250">
    <property type="entry name" value="ATPase_P-typ_transduc_dom_A_sf"/>
</dbReference>
<name>A0A2G9YLP9_9BACT</name>
<comment type="subcellular location">
    <subcellularLocation>
        <location evidence="1">Membrane</location>
        <topology evidence="1">Multi-pass membrane protein</topology>
    </subcellularLocation>
</comment>
<dbReference type="FunFam" id="2.70.150.10:FF:000042">
    <property type="entry name" value="Plasma membrane ATPase"/>
    <property type="match status" value="1"/>
</dbReference>
<dbReference type="Pfam" id="PF00122">
    <property type="entry name" value="E1-E2_ATPase"/>
    <property type="match status" value="1"/>
</dbReference>
<dbReference type="Pfam" id="PF00702">
    <property type="entry name" value="Hydrolase"/>
    <property type="match status" value="1"/>
</dbReference>
<evidence type="ECO:0000256" key="10">
    <source>
        <dbReference type="ARBA" id="ARBA00022989"/>
    </source>
</evidence>
<dbReference type="InterPro" id="IPR023298">
    <property type="entry name" value="ATPase_P-typ_TM_dom_sf"/>
</dbReference>
<dbReference type="GO" id="GO:0046872">
    <property type="term" value="F:metal ion binding"/>
    <property type="evidence" value="ECO:0007669"/>
    <property type="project" value="UniProtKB-KW"/>
</dbReference>
<dbReference type="GO" id="GO:0005524">
    <property type="term" value="F:ATP binding"/>
    <property type="evidence" value="ECO:0007669"/>
    <property type="project" value="UniProtKB-KW"/>
</dbReference>
<evidence type="ECO:0000313" key="14">
    <source>
        <dbReference type="EMBL" id="PIP19643.1"/>
    </source>
</evidence>
<keyword evidence="5" id="KW-0479">Metal-binding</keyword>
<feature type="domain" description="Cation-transporting P-type ATPase N-terminal" evidence="13">
    <location>
        <begin position="10"/>
        <end position="82"/>
    </location>
</feature>
<keyword evidence="3" id="KW-0597">Phosphoprotein</keyword>
<evidence type="ECO:0000256" key="4">
    <source>
        <dbReference type="ARBA" id="ARBA00022692"/>
    </source>
</evidence>
<dbReference type="Gene3D" id="1.20.1110.10">
    <property type="entry name" value="Calcium-transporting ATPase, transmembrane domain"/>
    <property type="match status" value="1"/>
</dbReference>
<dbReference type="NCBIfam" id="TIGR01647">
    <property type="entry name" value="ATPase-IIIA_H"/>
    <property type="match status" value="1"/>
</dbReference>
<dbReference type="Pfam" id="PF00690">
    <property type="entry name" value="Cation_ATPase_N"/>
    <property type="match status" value="1"/>
</dbReference>
<dbReference type="AlphaFoldDB" id="A0A2G9YLP9"/>
<evidence type="ECO:0000256" key="5">
    <source>
        <dbReference type="ARBA" id="ARBA00022723"/>
    </source>
</evidence>
<keyword evidence="10 12" id="KW-1133">Transmembrane helix</keyword>
<feature type="transmembrane region" description="Helical" evidence="12">
    <location>
        <begin position="779"/>
        <end position="800"/>
    </location>
</feature>
<accession>A0A2G9YLP9</accession>
<evidence type="ECO:0000256" key="6">
    <source>
        <dbReference type="ARBA" id="ARBA00022741"/>
    </source>
</evidence>
<dbReference type="PROSITE" id="PS00154">
    <property type="entry name" value="ATPASE_E1_E2"/>
    <property type="match status" value="1"/>
</dbReference>
<dbReference type="GO" id="GO:0016887">
    <property type="term" value="F:ATP hydrolysis activity"/>
    <property type="evidence" value="ECO:0007669"/>
    <property type="project" value="InterPro"/>
</dbReference>
<dbReference type="GO" id="GO:0008553">
    <property type="term" value="F:P-type proton-exporting transporter activity"/>
    <property type="evidence" value="ECO:0007669"/>
    <property type="project" value="InterPro"/>
</dbReference>
<dbReference type="SUPFAM" id="SSF81665">
    <property type="entry name" value="Calcium ATPase, transmembrane domain M"/>
    <property type="match status" value="1"/>
</dbReference>
<feature type="transmembrane region" description="Helical" evidence="12">
    <location>
        <begin position="688"/>
        <end position="709"/>
    </location>
</feature>
<keyword evidence="8" id="KW-0460">Magnesium</keyword>
<feature type="transmembrane region" description="Helical" evidence="12">
    <location>
        <begin position="629"/>
        <end position="656"/>
    </location>
</feature>
<dbReference type="InterPro" id="IPR023214">
    <property type="entry name" value="HAD_sf"/>
</dbReference>
<reference evidence="14 15" key="1">
    <citation type="submission" date="2017-09" db="EMBL/GenBank/DDBJ databases">
        <title>Depth-based differentiation of microbial function through sediment-hosted aquifers and enrichment of novel symbionts in the deep terrestrial subsurface.</title>
        <authorList>
            <person name="Probst A.J."/>
            <person name="Ladd B."/>
            <person name="Jarett J.K."/>
            <person name="Geller-Mcgrath D.E."/>
            <person name="Sieber C.M."/>
            <person name="Emerson J.B."/>
            <person name="Anantharaman K."/>
            <person name="Thomas B.C."/>
            <person name="Malmstrom R."/>
            <person name="Stieglmeier M."/>
            <person name="Klingl A."/>
            <person name="Woyke T."/>
            <person name="Ryan C.M."/>
            <person name="Banfield J.F."/>
        </authorList>
    </citation>
    <scope>NUCLEOTIDE SEQUENCE [LARGE SCALE GENOMIC DNA]</scope>
    <source>
        <strain evidence="14">CG23_combo_of_CG06-09_8_20_14_all_41_10</strain>
    </source>
</reference>
<protein>
    <submittedName>
        <fullName evidence="14">Plasma-membrane proton-efflux P-type ATPase</fullName>
    </submittedName>
</protein>
<dbReference type="SFLD" id="SFLDF00027">
    <property type="entry name" value="p-type_atpase"/>
    <property type="match status" value="1"/>
</dbReference>
<evidence type="ECO:0000259" key="13">
    <source>
        <dbReference type="SMART" id="SM00831"/>
    </source>
</evidence>
<dbReference type="InterPro" id="IPR036412">
    <property type="entry name" value="HAD-like_sf"/>
</dbReference>
<keyword evidence="7" id="KW-0067">ATP-binding</keyword>
<dbReference type="Gene3D" id="3.40.1110.10">
    <property type="entry name" value="Calcium-transporting ATPase, cytoplasmic domain N"/>
    <property type="match status" value="1"/>
</dbReference>
<dbReference type="Gene3D" id="3.40.50.1000">
    <property type="entry name" value="HAD superfamily/HAD-like"/>
    <property type="match status" value="1"/>
</dbReference>
<keyword evidence="6" id="KW-0547">Nucleotide-binding</keyword>
<evidence type="ECO:0000256" key="1">
    <source>
        <dbReference type="ARBA" id="ARBA00004141"/>
    </source>
</evidence>
<dbReference type="PRINTS" id="PR00119">
    <property type="entry name" value="CATATPASE"/>
</dbReference>
<feature type="transmembrane region" description="Helical" evidence="12">
    <location>
        <begin position="235"/>
        <end position="253"/>
    </location>
</feature>
<comment type="similarity">
    <text evidence="2">Belongs to the cation transport ATPase (P-type) (TC 3.A.3) family. Type IIIA subfamily.</text>
</comment>
<dbReference type="NCBIfam" id="TIGR01494">
    <property type="entry name" value="ATPase_P-type"/>
    <property type="match status" value="3"/>
</dbReference>
<organism evidence="14 15">
    <name type="scientific">Candidatus Sherwoodlollariibacterium unditelluris</name>
    <dbReference type="NCBI Taxonomy" id="1974757"/>
    <lineage>
        <taxon>Bacteria</taxon>
        <taxon>Pseudomonadati</taxon>
        <taxon>Candidatus Omnitrophota</taxon>
        <taxon>Candidatus Sherwoodlollariibacterium</taxon>
    </lineage>
</organism>
<evidence type="ECO:0000256" key="8">
    <source>
        <dbReference type="ARBA" id="ARBA00022842"/>
    </source>
</evidence>
<dbReference type="SUPFAM" id="SSF81653">
    <property type="entry name" value="Calcium ATPase, transduction domain A"/>
    <property type="match status" value="1"/>
</dbReference>
<dbReference type="InterPro" id="IPR059000">
    <property type="entry name" value="ATPase_P-type_domA"/>
</dbReference>
<comment type="caution">
    <text evidence="14">The sequence shown here is derived from an EMBL/GenBank/DDBJ whole genome shotgun (WGS) entry which is preliminary data.</text>
</comment>
<dbReference type="EMBL" id="PCRK01000033">
    <property type="protein sequence ID" value="PIP19643.1"/>
    <property type="molecule type" value="Genomic_DNA"/>
</dbReference>
<dbReference type="SFLD" id="SFLDS00003">
    <property type="entry name" value="Haloacid_Dehalogenase"/>
    <property type="match status" value="1"/>
</dbReference>
<dbReference type="InterPro" id="IPR001757">
    <property type="entry name" value="P_typ_ATPase"/>
</dbReference>
<evidence type="ECO:0000256" key="9">
    <source>
        <dbReference type="ARBA" id="ARBA00022967"/>
    </source>
</evidence>
<dbReference type="SFLD" id="SFLDG00002">
    <property type="entry name" value="C1.7:_P-type_atpase_like"/>
    <property type="match status" value="1"/>
</dbReference>
<dbReference type="SUPFAM" id="SSF56784">
    <property type="entry name" value="HAD-like"/>
    <property type="match status" value="1"/>
</dbReference>
<evidence type="ECO:0000256" key="12">
    <source>
        <dbReference type="SAM" id="Phobius"/>
    </source>
</evidence>
<sequence>MGLKIKNTSDYKTISSEETLKILETTPDGLSDSQVRSRLAIFGPNEIVEKKNNLLLEFLLRYWGPMPWLLELAMALSFVLRHYLEGIIIFVLLTLNVIIGHMHARGSQKAIELLKQKLAINAKVLRDGKWVTQVAGEIVPGDILVVKLGDIVPADAKIISGELSVDESALTGESLPKDAHPSDVIYSGSAVKRGEARCVVVNTGASTYFGKTAELVKIAKPKSHQEEVMMAVVKYMMYLGIAASILVAIYALFLHLSIVLILTFVVIFLMGAVPVALPAVMTIVQSVGAMELSRKGVLVTRLDSIEDAASIDVLCFDKTGTVTQNILSVIDSTAFPGYQKEDVIRLAALTSRAEGVDLIDLAVIEYAKGIKIGLSAFKQISYTPFNPSLKRTEAIIENNGARFRVIKGAAQIVLALCRGMDQNTIAIAKKTMGDFSQKGYRTIAVARSQVDNLNNLQLVGLLALADPLRPDAKSMIEEARKLGIKPIMLTGDNIAIAQEIARQVGIGDKIIRFSDIAGLSEDEQIRSIEESDGFAEIYPEDKYKIVKLMQSRNHMVGMTGDGVNDAPALKQAEMGIAVSNSTDVAKASASVVLTEPGINVIIHAIEISREIYQRMLTWVINKVTKVIEFVGILTVGFFWLHNIVLSLLGMSLLVFANDFVTMSLATDNVKSTDNPNKWNVKNITVSSLIPGMLLVVEGLIVIVIGTKYFHLEWEKLRTLVMLNLIFNSQFRVLIVRERRHFWASVPGKALLIFSLATIIIFFLLGVYGIFVPALAVKEILIILGFSALFTLGIDFPKYYCFRRFGL</sequence>
<evidence type="ECO:0000256" key="3">
    <source>
        <dbReference type="ARBA" id="ARBA00022553"/>
    </source>
</evidence>
<keyword evidence="9" id="KW-1278">Translocase</keyword>
<dbReference type="InterPro" id="IPR044492">
    <property type="entry name" value="P_typ_ATPase_HD_dom"/>
</dbReference>
<evidence type="ECO:0000313" key="15">
    <source>
        <dbReference type="Proteomes" id="UP000231292"/>
    </source>
</evidence>
<dbReference type="PANTHER" id="PTHR42861">
    <property type="entry name" value="CALCIUM-TRANSPORTING ATPASE"/>
    <property type="match status" value="1"/>
</dbReference>
<feature type="transmembrane region" description="Helical" evidence="12">
    <location>
        <begin position="86"/>
        <end position="104"/>
    </location>
</feature>